<keyword evidence="1" id="KW-1133">Transmembrane helix</keyword>
<feature type="transmembrane region" description="Helical" evidence="1">
    <location>
        <begin position="266"/>
        <end position="287"/>
    </location>
</feature>
<name>A0A1H1B2R3_9LACT</name>
<feature type="transmembrane region" description="Helical" evidence="1">
    <location>
        <begin position="46"/>
        <end position="67"/>
    </location>
</feature>
<dbReference type="RefSeq" id="WP_089978137.1">
    <property type="nucleotide sequence ID" value="NZ_CP084916.1"/>
</dbReference>
<feature type="transmembrane region" description="Helical" evidence="1">
    <location>
        <begin position="21"/>
        <end position="40"/>
    </location>
</feature>
<feature type="transmembrane region" description="Helical" evidence="1">
    <location>
        <begin position="299"/>
        <end position="317"/>
    </location>
</feature>
<dbReference type="Proteomes" id="UP000199481">
    <property type="component" value="Unassembled WGS sequence"/>
</dbReference>
<feature type="transmembrane region" description="Helical" evidence="1">
    <location>
        <begin position="329"/>
        <end position="348"/>
    </location>
</feature>
<dbReference type="EMBL" id="FNJW01000008">
    <property type="protein sequence ID" value="SDQ46228.1"/>
    <property type="molecule type" value="Genomic_DNA"/>
</dbReference>
<keyword evidence="3" id="KW-1185">Reference proteome</keyword>
<gene>
    <name evidence="2" type="ORF">SAMN04487752_2395</name>
</gene>
<reference evidence="3" key="1">
    <citation type="submission" date="2016-10" db="EMBL/GenBank/DDBJ databases">
        <authorList>
            <person name="Varghese N."/>
            <person name="Submissions S."/>
        </authorList>
    </citation>
    <scope>NUCLEOTIDE SEQUENCE [LARGE SCALE GENOMIC DNA]</scope>
    <source>
        <strain evidence="3">MPL-11</strain>
    </source>
</reference>
<feature type="transmembrane region" description="Helical" evidence="1">
    <location>
        <begin position="79"/>
        <end position="99"/>
    </location>
</feature>
<dbReference type="InterPro" id="IPR025291">
    <property type="entry name" value="DUF4153"/>
</dbReference>
<dbReference type="Pfam" id="PF13687">
    <property type="entry name" value="DUF4153"/>
    <property type="match status" value="1"/>
</dbReference>
<evidence type="ECO:0000313" key="3">
    <source>
        <dbReference type="Proteomes" id="UP000199481"/>
    </source>
</evidence>
<protein>
    <recommendedName>
        <fullName evidence="4">DUF4153 domain-containing protein</fullName>
    </recommendedName>
</protein>
<evidence type="ECO:0008006" key="4">
    <source>
        <dbReference type="Google" id="ProtNLM"/>
    </source>
</evidence>
<feature type="transmembrane region" description="Helical" evidence="1">
    <location>
        <begin position="111"/>
        <end position="130"/>
    </location>
</feature>
<evidence type="ECO:0000313" key="2">
    <source>
        <dbReference type="EMBL" id="SDQ46228.1"/>
    </source>
</evidence>
<dbReference type="OrthoDB" id="9809196at2"/>
<organism evidence="2 3">
    <name type="scientific">Carnobacterium viridans</name>
    <dbReference type="NCBI Taxonomy" id="174587"/>
    <lineage>
        <taxon>Bacteria</taxon>
        <taxon>Bacillati</taxon>
        <taxon>Bacillota</taxon>
        <taxon>Bacilli</taxon>
        <taxon>Lactobacillales</taxon>
        <taxon>Carnobacteriaceae</taxon>
        <taxon>Carnobacterium</taxon>
    </lineage>
</organism>
<sequence length="599" mass="68792">MKLVQKIQDKFQGIIQACRRYPLTVVFLLAFAGLNAFLIQQEAENYTRYVYSFLVGIFLSAVAQQIYERFFEKNSQRILLMFGAIILTIAYYFTIGSAADYDFERTVKTGIIFFILTIAFIWVPTIKNVVSFNESYLSAFKAFFTTLLFTLVLSAGIGFILLAVDQLLFSVNYKVNLHAFNLVLSLFAPIFFLSYTPLYLSKKEESSLTPEERTAKLKELRSDVSVPKMFELLISYIIIPLTTIFTVILLVYLLQNITGDFWTNNLLEPMLVSYSITVIVVYILASNIETKSAILFRRIFPKVLIPIVLFQTIASVLRIQETGLTYGRYYVILFGIFATIAGVLFSILPIRKNGWVAVVLMVLSLISIVPPIDAFTVSRVSQTNLLERTLEQNQMLEGNSIIPNADIPKEDKIKISQTVYYLTSMDYDEDIEWLAPYNQLLSYQFEEIFGFQPIYDENGFLNEQPVQDSYYASLDLRGSPVISIEEYDKMVIFSYYDSSIQPKIEVEVDDERYTVYTEEMDGKEKLILMDESDETVMSVDIQAFMEKIASSSETENMLTIDEATVKTENEQAELNLVFTSINIYDNQYDAEFYLFINIK</sequence>
<feature type="transmembrane region" description="Helical" evidence="1">
    <location>
        <begin position="230"/>
        <end position="254"/>
    </location>
</feature>
<dbReference type="AlphaFoldDB" id="A0A1H1B2R3"/>
<feature type="transmembrane region" description="Helical" evidence="1">
    <location>
        <begin position="179"/>
        <end position="200"/>
    </location>
</feature>
<keyword evidence="1" id="KW-0472">Membrane</keyword>
<evidence type="ECO:0000256" key="1">
    <source>
        <dbReference type="SAM" id="Phobius"/>
    </source>
</evidence>
<accession>A0A1H1B2R3</accession>
<proteinExistence type="predicted"/>
<feature type="transmembrane region" description="Helical" evidence="1">
    <location>
        <begin position="355"/>
        <end position="372"/>
    </location>
</feature>
<keyword evidence="1" id="KW-0812">Transmembrane</keyword>
<feature type="transmembrane region" description="Helical" evidence="1">
    <location>
        <begin position="142"/>
        <end position="164"/>
    </location>
</feature>